<dbReference type="GO" id="GO:0034511">
    <property type="term" value="F:U3 snoRNA binding"/>
    <property type="evidence" value="ECO:0007669"/>
    <property type="project" value="TreeGrafter"/>
</dbReference>
<feature type="domain" description="Ribosome biogenesis protein BMS1/TSR1 C-terminal" evidence="2">
    <location>
        <begin position="1"/>
        <end position="173"/>
    </location>
</feature>
<evidence type="ECO:0000256" key="1">
    <source>
        <dbReference type="SAM" id="MobiDB-lite"/>
    </source>
</evidence>
<dbReference type="InterPro" id="IPR007034">
    <property type="entry name" value="BMS1_TSR1_C"/>
</dbReference>
<dbReference type="InterPro" id="IPR039761">
    <property type="entry name" value="Bms1/Tsr1"/>
</dbReference>
<protein>
    <recommendedName>
        <fullName evidence="2">Ribosome biogenesis protein BMS1/TSR1 C-terminal domain-containing protein</fullName>
    </recommendedName>
</protein>
<proteinExistence type="predicted"/>
<reference evidence="3" key="1">
    <citation type="submission" date="2018-11" db="EMBL/GenBank/DDBJ databases">
        <authorList>
            <consortium name="Pathogen Informatics"/>
        </authorList>
    </citation>
    <scope>NUCLEOTIDE SEQUENCE</scope>
</reference>
<gene>
    <name evidence="3" type="ORF">PXEA_LOCUS31937</name>
</gene>
<accession>A0A3S5FGJ2</accession>
<dbReference type="GO" id="GO:0003924">
    <property type="term" value="F:GTPase activity"/>
    <property type="evidence" value="ECO:0007669"/>
    <property type="project" value="TreeGrafter"/>
</dbReference>
<sequence length="391" mass="44137">MAFTLREFRKVANDRSFKEEHNLRRRFLKYSLDHDSCNMIFYGPAVPPKTGLIAFSPSAWRDSGPIGDVFRVTGTGSILETSAHCDVVKKLKLVGEPYRVFRKTVFIRGMFTSALEVSRMIGAKIETVSKIRGIIKAALVNSADGAKPGDFRATFEAPICKADLVFLRSFVMVELPPYYNPISNLLFPKDSEAITCHPNKPETSDNQTNESTQKGWRMMRTLGEMRRSMDLKKPVKKDSFYTPIERQPYISAPLRFSTSFVSSLPFKEKPRAPRSAGRVDPIARLRAPLLVPPSVDRSASVKHRRQQRSASDYVQHPSDDQESKLVSSRTALSRLRALHASWLAKKRRDTTVRVSRFKAKLDADAHSREQAAKAKRKAFFASGRGKGKRKS</sequence>
<feature type="region of interest" description="Disordered" evidence="1">
    <location>
        <begin position="363"/>
        <end position="391"/>
    </location>
</feature>
<dbReference type="OrthoDB" id="10260897at2759"/>
<dbReference type="GO" id="GO:0030686">
    <property type="term" value="C:90S preribosome"/>
    <property type="evidence" value="ECO:0007669"/>
    <property type="project" value="TreeGrafter"/>
</dbReference>
<dbReference type="GO" id="GO:0005525">
    <property type="term" value="F:GTP binding"/>
    <property type="evidence" value="ECO:0007669"/>
    <property type="project" value="TreeGrafter"/>
</dbReference>
<organism evidence="3 4">
    <name type="scientific">Protopolystoma xenopodis</name>
    <dbReference type="NCBI Taxonomy" id="117903"/>
    <lineage>
        <taxon>Eukaryota</taxon>
        <taxon>Metazoa</taxon>
        <taxon>Spiralia</taxon>
        <taxon>Lophotrochozoa</taxon>
        <taxon>Platyhelminthes</taxon>
        <taxon>Monogenea</taxon>
        <taxon>Polyopisthocotylea</taxon>
        <taxon>Polystomatidea</taxon>
        <taxon>Polystomatidae</taxon>
        <taxon>Protopolystoma</taxon>
    </lineage>
</organism>
<comment type="caution">
    <text evidence="3">The sequence shown here is derived from an EMBL/GenBank/DDBJ whole genome shotgun (WGS) entry which is preliminary data.</text>
</comment>
<dbReference type="Pfam" id="PF04950">
    <property type="entry name" value="RIBIOP_C"/>
    <property type="match status" value="1"/>
</dbReference>
<evidence type="ECO:0000313" key="4">
    <source>
        <dbReference type="Proteomes" id="UP000784294"/>
    </source>
</evidence>
<keyword evidence="4" id="KW-1185">Reference proteome</keyword>
<evidence type="ECO:0000313" key="3">
    <source>
        <dbReference type="EMBL" id="VEL38497.1"/>
    </source>
</evidence>
<dbReference type="PANTHER" id="PTHR12858">
    <property type="entry name" value="RIBOSOME BIOGENESIS PROTEIN"/>
    <property type="match status" value="1"/>
</dbReference>
<feature type="compositionally biased region" description="Basic and acidic residues" evidence="1">
    <location>
        <begin position="363"/>
        <end position="372"/>
    </location>
</feature>
<evidence type="ECO:0000259" key="2">
    <source>
        <dbReference type="SMART" id="SM01362"/>
    </source>
</evidence>
<feature type="region of interest" description="Disordered" evidence="1">
    <location>
        <begin position="294"/>
        <end position="326"/>
    </location>
</feature>
<dbReference type="GO" id="GO:0000479">
    <property type="term" value="P:endonucleolytic cleavage of tricistronic rRNA transcript (SSU-rRNA, 5.8S rRNA, LSU-rRNA)"/>
    <property type="evidence" value="ECO:0007669"/>
    <property type="project" value="TreeGrafter"/>
</dbReference>
<dbReference type="AlphaFoldDB" id="A0A3S5FGJ2"/>
<dbReference type="GO" id="GO:0000462">
    <property type="term" value="P:maturation of SSU-rRNA from tricistronic rRNA transcript (SSU-rRNA, 5.8S rRNA, LSU-rRNA)"/>
    <property type="evidence" value="ECO:0007669"/>
    <property type="project" value="TreeGrafter"/>
</dbReference>
<dbReference type="EMBL" id="CAAALY010258088">
    <property type="protein sequence ID" value="VEL38497.1"/>
    <property type="molecule type" value="Genomic_DNA"/>
</dbReference>
<dbReference type="Proteomes" id="UP000784294">
    <property type="component" value="Unassembled WGS sequence"/>
</dbReference>
<dbReference type="PANTHER" id="PTHR12858:SF2">
    <property type="entry name" value="RIBOSOME BIOGENESIS PROTEIN BMS1 HOMOLOG"/>
    <property type="match status" value="1"/>
</dbReference>
<dbReference type="SMART" id="SM01362">
    <property type="entry name" value="DUF663"/>
    <property type="match status" value="1"/>
</dbReference>
<name>A0A3S5FGJ2_9PLAT</name>